<name>A0ACC0NQR7_RHOML</name>
<dbReference type="EMBL" id="CM046392">
    <property type="protein sequence ID" value="KAI8555712.1"/>
    <property type="molecule type" value="Genomic_DNA"/>
</dbReference>
<evidence type="ECO:0000313" key="1">
    <source>
        <dbReference type="EMBL" id="KAI8555712.1"/>
    </source>
</evidence>
<proteinExistence type="predicted"/>
<evidence type="ECO:0000313" key="2">
    <source>
        <dbReference type="Proteomes" id="UP001062846"/>
    </source>
</evidence>
<sequence>MQKYLDKVKSLVAKFKNFNIIRIPREDNVEADYLSKLATAREEAIPRNAPIRYLELPSIFAPNAQV</sequence>
<keyword evidence="2" id="KW-1185">Reference proteome</keyword>
<reference evidence="1" key="1">
    <citation type="submission" date="2022-02" db="EMBL/GenBank/DDBJ databases">
        <title>Plant Genome Project.</title>
        <authorList>
            <person name="Zhang R.-G."/>
        </authorList>
    </citation>
    <scope>NUCLEOTIDE SEQUENCE</scope>
    <source>
        <strain evidence="1">AT1</strain>
    </source>
</reference>
<accession>A0ACC0NQR7</accession>
<protein>
    <submittedName>
        <fullName evidence="1">Uncharacterized protein</fullName>
    </submittedName>
</protein>
<gene>
    <name evidence="1" type="ORF">RHMOL_Rhmol05G0196100</name>
</gene>
<comment type="caution">
    <text evidence="1">The sequence shown here is derived from an EMBL/GenBank/DDBJ whole genome shotgun (WGS) entry which is preliminary data.</text>
</comment>
<organism evidence="1 2">
    <name type="scientific">Rhododendron molle</name>
    <name type="common">Chinese azalea</name>
    <name type="synonym">Azalea mollis</name>
    <dbReference type="NCBI Taxonomy" id="49168"/>
    <lineage>
        <taxon>Eukaryota</taxon>
        <taxon>Viridiplantae</taxon>
        <taxon>Streptophyta</taxon>
        <taxon>Embryophyta</taxon>
        <taxon>Tracheophyta</taxon>
        <taxon>Spermatophyta</taxon>
        <taxon>Magnoliopsida</taxon>
        <taxon>eudicotyledons</taxon>
        <taxon>Gunneridae</taxon>
        <taxon>Pentapetalae</taxon>
        <taxon>asterids</taxon>
        <taxon>Ericales</taxon>
        <taxon>Ericaceae</taxon>
        <taxon>Ericoideae</taxon>
        <taxon>Rhodoreae</taxon>
        <taxon>Rhododendron</taxon>
    </lineage>
</organism>
<dbReference type="Proteomes" id="UP001062846">
    <property type="component" value="Chromosome 5"/>
</dbReference>